<gene>
    <name evidence="1" type="ORF">QTO34_018143</name>
</gene>
<comment type="caution">
    <text evidence="1">The sequence shown here is derived from an EMBL/GenBank/DDBJ whole genome shotgun (WGS) entry which is preliminary data.</text>
</comment>
<dbReference type="EMBL" id="JAULJE010000008">
    <property type="protein sequence ID" value="KAK1339590.1"/>
    <property type="molecule type" value="Genomic_DNA"/>
</dbReference>
<dbReference type="AlphaFoldDB" id="A0AA40HZ15"/>
<accession>A0AA40HZ15</accession>
<feature type="non-terminal residue" evidence="1">
    <location>
        <position position="92"/>
    </location>
</feature>
<proteinExistence type="predicted"/>
<dbReference type="Proteomes" id="UP001177744">
    <property type="component" value="Unassembled WGS sequence"/>
</dbReference>
<sequence>MCTGLITSIIISRDSSITLGMLFRDNIAPDGIITKVLQGLMTLANELAENADIYWLVREMVWKMERLNGLNAYISHPCSRSTNNSRMLYYLL</sequence>
<organism evidence="1 2">
    <name type="scientific">Cnephaeus nilssonii</name>
    <name type="common">Northern bat</name>
    <name type="synonym">Eptesicus nilssonii</name>
    <dbReference type="NCBI Taxonomy" id="3371016"/>
    <lineage>
        <taxon>Eukaryota</taxon>
        <taxon>Metazoa</taxon>
        <taxon>Chordata</taxon>
        <taxon>Craniata</taxon>
        <taxon>Vertebrata</taxon>
        <taxon>Euteleostomi</taxon>
        <taxon>Mammalia</taxon>
        <taxon>Eutheria</taxon>
        <taxon>Laurasiatheria</taxon>
        <taxon>Chiroptera</taxon>
        <taxon>Yangochiroptera</taxon>
        <taxon>Vespertilionidae</taxon>
        <taxon>Cnephaeus</taxon>
    </lineage>
</organism>
<evidence type="ECO:0000313" key="1">
    <source>
        <dbReference type="EMBL" id="KAK1339590.1"/>
    </source>
</evidence>
<keyword evidence="2" id="KW-1185">Reference proteome</keyword>
<protein>
    <submittedName>
        <fullName evidence="1">Uncharacterized protein</fullName>
    </submittedName>
</protein>
<name>A0AA40HZ15_CNENI</name>
<reference evidence="1" key="1">
    <citation type="submission" date="2023-06" db="EMBL/GenBank/DDBJ databases">
        <title>Reference genome for the Northern bat (Eptesicus nilssonii), a most northern bat species.</title>
        <authorList>
            <person name="Laine V.N."/>
            <person name="Pulliainen A.T."/>
            <person name="Lilley T.M."/>
        </authorList>
    </citation>
    <scope>NUCLEOTIDE SEQUENCE</scope>
    <source>
        <strain evidence="1">BLF_Eptnil</strain>
        <tissue evidence="1">Kidney</tissue>
    </source>
</reference>
<evidence type="ECO:0000313" key="2">
    <source>
        <dbReference type="Proteomes" id="UP001177744"/>
    </source>
</evidence>